<proteinExistence type="predicted"/>
<dbReference type="VEuPathDB" id="FungiDB:SCHCODRAFT_02631094"/>
<feature type="transmembrane region" description="Helical" evidence="1">
    <location>
        <begin position="226"/>
        <end position="247"/>
    </location>
</feature>
<gene>
    <name evidence="2" type="ORF">SCHCODRAFT_85595</name>
</gene>
<dbReference type="EMBL" id="GL377308">
    <property type="protein sequence ID" value="EFI95755.1"/>
    <property type="molecule type" value="Genomic_DNA"/>
</dbReference>
<dbReference type="OrthoDB" id="3259206at2759"/>
<evidence type="ECO:0000313" key="3">
    <source>
        <dbReference type="Proteomes" id="UP000007431"/>
    </source>
</evidence>
<dbReference type="InParanoid" id="D8QA16"/>
<feature type="transmembrane region" description="Helical" evidence="1">
    <location>
        <begin position="259"/>
        <end position="282"/>
    </location>
</feature>
<name>D8QA16_SCHCM</name>
<keyword evidence="1" id="KW-1133">Transmembrane helix</keyword>
<dbReference type="Proteomes" id="UP000007431">
    <property type="component" value="Unassembled WGS sequence"/>
</dbReference>
<evidence type="ECO:0000313" key="2">
    <source>
        <dbReference type="EMBL" id="EFI95755.1"/>
    </source>
</evidence>
<feature type="transmembrane region" description="Helical" evidence="1">
    <location>
        <begin position="40"/>
        <end position="59"/>
    </location>
</feature>
<keyword evidence="1" id="KW-0812">Transmembrane</keyword>
<feature type="transmembrane region" description="Helical" evidence="1">
    <location>
        <begin position="143"/>
        <end position="161"/>
    </location>
</feature>
<accession>D8QA16</accession>
<reference evidence="2 3" key="1">
    <citation type="journal article" date="2010" name="Nat. Biotechnol.">
        <title>Genome sequence of the model mushroom Schizophyllum commune.</title>
        <authorList>
            <person name="Ohm R.A."/>
            <person name="de Jong J.F."/>
            <person name="Lugones L.G."/>
            <person name="Aerts A."/>
            <person name="Kothe E."/>
            <person name="Stajich J.E."/>
            <person name="de Vries R.P."/>
            <person name="Record E."/>
            <person name="Levasseur A."/>
            <person name="Baker S.E."/>
            <person name="Bartholomew K.A."/>
            <person name="Coutinho P.M."/>
            <person name="Erdmann S."/>
            <person name="Fowler T.J."/>
            <person name="Gathman A.C."/>
            <person name="Lombard V."/>
            <person name="Henrissat B."/>
            <person name="Knabe N."/>
            <person name="Kuees U."/>
            <person name="Lilly W.W."/>
            <person name="Lindquist E."/>
            <person name="Lucas S."/>
            <person name="Magnuson J.K."/>
            <person name="Piumi F."/>
            <person name="Raudaskoski M."/>
            <person name="Salamov A."/>
            <person name="Schmutz J."/>
            <person name="Schwarze F.W.M.R."/>
            <person name="vanKuyk P.A."/>
            <person name="Horton J.S."/>
            <person name="Grigoriev I.V."/>
            <person name="Woesten H.A.B."/>
        </authorList>
    </citation>
    <scope>NUCLEOTIDE SEQUENCE [LARGE SCALE GENOMIC DNA]</scope>
    <source>
        <strain evidence="3">H4-8 / FGSC 9210</strain>
    </source>
</reference>
<evidence type="ECO:0000256" key="1">
    <source>
        <dbReference type="SAM" id="Phobius"/>
    </source>
</evidence>
<dbReference type="AlphaFoldDB" id="D8QA16"/>
<dbReference type="OMA" id="GTMISHR"/>
<feature type="transmembrane region" description="Helical" evidence="1">
    <location>
        <begin position="111"/>
        <end position="131"/>
    </location>
</feature>
<organism evidence="3">
    <name type="scientific">Schizophyllum commune (strain H4-8 / FGSC 9210)</name>
    <name type="common">Split gill fungus</name>
    <dbReference type="NCBI Taxonomy" id="578458"/>
    <lineage>
        <taxon>Eukaryota</taxon>
        <taxon>Fungi</taxon>
        <taxon>Dikarya</taxon>
        <taxon>Basidiomycota</taxon>
        <taxon>Agaricomycotina</taxon>
        <taxon>Agaricomycetes</taxon>
        <taxon>Agaricomycetidae</taxon>
        <taxon>Agaricales</taxon>
        <taxon>Schizophyllaceae</taxon>
        <taxon>Schizophyllum</taxon>
    </lineage>
</organism>
<feature type="transmembrane region" description="Helical" evidence="1">
    <location>
        <begin position="181"/>
        <end position="205"/>
    </location>
</feature>
<keyword evidence="3" id="KW-1185">Reference proteome</keyword>
<feature type="transmembrane region" description="Helical" evidence="1">
    <location>
        <begin position="66"/>
        <end position="91"/>
    </location>
</feature>
<sequence length="327" mass="35991">MILTVLLEGALTMEPALPCPLCRSDIAQLKNIIMHTGVDFLFYGIQAGLFVAALSLLARRSSRMHILAMTIIILFLLSTISVTLGVLFYVMQFPTGYGGTIADLTDFLDRLIVVLAVAARLNYLISDGVVVWRAWTIWIDNRYAKVVLLACMCGSTIGSAVECTWSLQSTRRGQEESATRTLMLTVPLLVTNIVSTAFVAIRVWLYRRDIKASLSPYIRPTSVEKVLLLLLESGCFYCLIWVVNLLVRMTQGVDTLGVYGVVSVAYHAIPGIHSTFMILAVAMQRRSPMQSILDSMPLHSLDFACSREDQDLTGAGASLTDHGHPSI</sequence>
<dbReference type="KEGG" id="scm:SCHCO_02631094"/>
<keyword evidence="1" id="KW-0472">Membrane</keyword>
<dbReference type="HOGENOM" id="CLU_044614_9_0_1"/>
<dbReference type="GeneID" id="9588510"/>
<dbReference type="RefSeq" id="XP_003030658.1">
    <property type="nucleotide sequence ID" value="XM_003030612.1"/>
</dbReference>
<protein>
    <submittedName>
        <fullName evidence="2">Expressed protein</fullName>
    </submittedName>
</protein>